<name>A0A370KGI8_9HYPH</name>
<reference evidence="2 3" key="1">
    <citation type="submission" date="2017-03" db="EMBL/GenBank/DDBJ databases">
        <title>Genome analysis of Rhizobial strains effectives or ineffectives for nitrogen fixation isolated from bean seeds.</title>
        <authorList>
            <person name="Peralta H."/>
            <person name="Aguilar-Vera A."/>
            <person name="Mora Y."/>
            <person name="Vargas-Lagunas C."/>
            <person name="Girard L."/>
            <person name="Mora J."/>
        </authorList>
    </citation>
    <scope>NUCLEOTIDE SEQUENCE [LARGE SCALE GENOMIC DNA]</scope>
    <source>
        <strain evidence="2 3">CCGM3</strain>
    </source>
</reference>
<dbReference type="EMBL" id="NAAC01000041">
    <property type="protein sequence ID" value="RDJ03894.1"/>
    <property type="molecule type" value="Genomic_DNA"/>
</dbReference>
<feature type="region of interest" description="Disordered" evidence="1">
    <location>
        <begin position="66"/>
        <end position="102"/>
    </location>
</feature>
<feature type="compositionally biased region" description="Polar residues" evidence="1">
    <location>
        <begin position="74"/>
        <end position="84"/>
    </location>
</feature>
<accession>A0A370KGI8</accession>
<evidence type="ECO:0000313" key="3">
    <source>
        <dbReference type="Proteomes" id="UP000254939"/>
    </source>
</evidence>
<evidence type="ECO:0000256" key="1">
    <source>
        <dbReference type="SAM" id="MobiDB-lite"/>
    </source>
</evidence>
<feature type="region of interest" description="Disordered" evidence="1">
    <location>
        <begin position="1"/>
        <end position="21"/>
    </location>
</feature>
<evidence type="ECO:0000313" key="2">
    <source>
        <dbReference type="EMBL" id="RDJ03894.1"/>
    </source>
</evidence>
<dbReference type="Proteomes" id="UP000254939">
    <property type="component" value="Unassembled WGS sequence"/>
</dbReference>
<dbReference type="AlphaFoldDB" id="A0A370KGI8"/>
<proteinExistence type="predicted"/>
<comment type="caution">
    <text evidence="2">The sequence shown here is derived from an EMBL/GenBank/DDBJ whole genome shotgun (WGS) entry which is preliminary data.</text>
</comment>
<sequence length="102" mass="11551">MPAEPREFFMSSNGDRWFLDDDQASPDPIVIHRANLSSGGAETTWSISSFLKIAADHPQGQALREFLQDHPTPDRQSNNESSPSRPKDPNPYPWARKSERDD</sequence>
<protein>
    <submittedName>
        <fullName evidence="2">Uncharacterized protein</fullName>
    </submittedName>
</protein>
<organism evidence="2 3">
    <name type="scientific">Rhizobium grahamii</name>
    <dbReference type="NCBI Taxonomy" id="1120045"/>
    <lineage>
        <taxon>Bacteria</taxon>
        <taxon>Pseudomonadati</taxon>
        <taxon>Pseudomonadota</taxon>
        <taxon>Alphaproteobacteria</taxon>
        <taxon>Hyphomicrobiales</taxon>
        <taxon>Rhizobiaceae</taxon>
        <taxon>Rhizobium/Agrobacterium group</taxon>
        <taxon>Rhizobium</taxon>
    </lineage>
</organism>
<gene>
    <name evidence="2" type="ORF">B5K06_28700</name>
</gene>